<dbReference type="PANTHER" id="PTHR42831:SF1">
    <property type="entry name" value="FE-S PROTEIN MATURATION AUXILIARY FACTOR YITW"/>
    <property type="match status" value="1"/>
</dbReference>
<dbReference type="InterPro" id="IPR002744">
    <property type="entry name" value="MIP18-like"/>
</dbReference>
<dbReference type="SUPFAM" id="SSF117916">
    <property type="entry name" value="Fe-S cluster assembly (FSCA) domain-like"/>
    <property type="match status" value="1"/>
</dbReference>
<reference evidence="2 3" key="1">
    <citation type="journal article" date="2009" name="Biosci. Biotechnol. Biochem.">
        <title>WeGAS: a web-based microbial genome annotation system.</title>
        <authorList>
            <person name="Lee D."/>
            <person name="Seo H."/>
            <person name="Park C."/>
            <person name="Park K."/>
        </authorList>
    </citation>
    <scope>NUCLEOTIDE SEQUENCE [LARGE SCALE GENOMIC DNA]</scope>
    <source>
        <strain evidence="3">ATCC 49049 / DSM 4359 / NBRC 107923 / NS-E</strain>
    </source>
</reference>
<organism evidence="2 3">
    <name type="scientific">Thermotoga neapolitana (strain ATCC 49049 / DSM 4359 / NBRC 107923 / NS-E)</name>
    <dbReference type="NCBI Taxonomy" id="309803"/>
    <lineage>
        <taxon>Bacteria</taxon>
        <taxon>Thermotogati</taxon>
        <taxon>Thermotogota</taxon>
        <taxon>Thermotogae</taxon>
        <taxon>Thermotogales</taxon>
        <taxon>Thermotogaceae</taxon>
        <taxon>Thermotoga</taxon>
    </lineage>
</organism>
<dbReference type="STRING" id="309803.CTN_0184"/>
<dbReference type="eggNOG" id="COG2151">
    <property type="taxonomic scope" value="Bacteria"/>
</dbReference>
<dbReference type="PANTHER" id="PTHR42831">
    <property type="entry name" value="FE-S PROTEIN MATURATION AUXILIARY FACTOR YITW"/>
    <property type="match status" value="1"/>
</dbReference>
<protein>
    <recommendedName>
        <fullName evidence="1">MIP18 family-like domain-containing protein</fullName>
    </recommendedName>
</protein>
<dbReference type="Pfam" id="PF01883">
    <property type="entry name" value="FeS_assembly_P"/>
    <property type="match status" value="1"/>
</dbReference>
<name>B9KBG4_THENN</name>
<sequence length="114" mass="12715">MYHSIMEPGGMCMPKKVTKEDVLNALKNVIDFELGLDVVSLGLVYDIQIDDQNNVKVLMTMTTPMCPLAGMILSDAEEAIKKIEGVGNVEVELTFDPPWTPERMSPELREKFGI</sequence>
<evidence type="ECO:0000259" key="1">
    <source>
        <dbReference type="Pfam" id="PF01883"/>
    </source>
</evidence>
<dbReference type="Proteomes" id="UP000000445">
    <property type="component" value="Chromosome"/>
</dbReference>
<accession>B9KBG4</accession>
<dbReference type="KEGG" id="tna:CTN_0184"/>
<dbReference type="InterPro" id="IPR052339">
    <property type="entry name" value="Fe-S_Maturation_MIP18"/>
</dbReference>
<dbReference type="AlphaFoldDB" id="B9KBG4"/>
<dbReference type="InterPro" id="IPR034904">
    <property type="entry name" value="FSCA_dom_sf"/>
</dbReference>
<keyword evidence="3" id="KW-1185">Reference proteome</keyword>
<gene>
    <name evidence="2" type="ordered locus">CTN_0184</name>
</gene>
<evidence type="ECO:0000313" key="2">
    <source>
        <dbReference type="EMBL" id="ACM22360.1"/>
    </source>
</evidence>
<dbReference type="HOGENOM" id="CLU_091588_2_2_0"/>
<dbReference type="Gene3D" id="3.30.300.130">
    <property type="entry name" value="Fe-S cluster assembly (FSCA)"/>
    <property type="match status" value="1"/>
</dbReference>
<feature type="domain" description="MIP18 family-like" evidence="1">
    <location>
        <begin position="19"/>
        <end position="91"/>
    </location>
</feature>
<proteinExistence type="predicted"/>
<dbReference type="EMBL" id="CP000916">
    <property type="protein sequence ID" value="ACM22360.1"/>
    <property type="molecule type" value="Genomic_DNA"/>
</dbReference>
<evidence type="ECO:0000313" key="3">
    <source>
        <dbReference type="Proteomes" id="UP000000445"/>
    </source>
</evidence>